<dbReference type="EMBL" id="KF437738">
    <property type="protein sequence ID" value="AGT40356.1"/>
    <property type="molecule type" value="Genomic_DNA"/>
</dbReference>
<dbReference type="EMBL" id="KF437750">
    <property type="protein sequence ID" value="AGT40368.1"/>
    <property type="molecule type" value="Genomic_DNA"/>
</dbReference>
<name>S5ZIQ6_9CNID</name>
<dbReference type="EMBL" id="KF437737">
    <property type="protein sequence ID" value="AGT40355.1"/>
    <property type="molecule type" value="Genomic_DNA"/>
</dbReference>
<dbReference type="EMBL" id="KF437749">
    <property type="protein sequence ID" value="AGT40367.1"/>
    <property type="molecule type" value="Genomic_DNA"/>
</dbReference>
<sequence length="66" mass="7901">YIIYDTYVWEEQFIAWGEGRGESWASLEWAHFSPPLFHTYEELPLSIILRDKGTKELKHGIHNKCY</sequence>
<dbReference type="EMBL" id="KF437720">
    <property type="protein sequence ID" value="AGT40338.1"/>
    <property type="molecule type" value="Genomic_DNA"/>
</dbReference>
<dbReference type="EMBL" id="KF437722">
    <property type="protein sequence ID" value="AGT40340.1"/>
    <property type="molecule type" value="Genomic_DNA"/>
</dbReference>
<dbReference type="EMBL" id="KF437783">
    <property type="protein sequence ID" value="AGT40401.1"/>
    <property type="molecule type" value="Genomic_DNA"/>
</dbReference>
<organism evidence="1">
    <name type="scientific">Leptoseris hawaiiensis</name>
    <dbReference type="NCBI Taxonomy" id="1387073"/>
    <lineage>
        <taxon>Eukaryota</taxon>
        <taxon>Metazoa</taxon>
        <taxon>Cnidaria</taxon>
        <taxon>Anthozoa</taxon>
        <taxon>Hexacorallia</taxon>
        <taxon>Scleractinia</taxon>
        <taxon>Fungiina</taxon>
        <taxon>Agariciidae</taxon>
        <taxon>Leptoseris</taxon>
    </lineage>
</organism>
<dbReference type="EMBL" id="KF437736">
    <property type="protein sequence ID" value="AGT40354.1"/>
    <property type="molecule type" value="Genomic_DNA"/>
</dbReference>
<accession>S5ZIQ6</accession>
<evidence type="ECO:0000313" key="1">
    <source>
        <dbReference type="EMBL" id="AGT40354.1"/>
    </source>
</evidence>
<dbReference type="EMBL" id="KF437782">
    <property type="protein sequence ID" value="AGT40400.1"/>
    <property type="molecule type" value="Genomic_DNA"/>
</dbReference>
<dbReference type="EMBL" id="KF437721">
    <property type="protein sequence ID" value="AGT40339.1"/>
    <property type="molecule type" value="Genomic_DNA"/>
</dbReference>
<dbReference type="EMBL" id="KF437751">
    <property type="protein sequence ID" value="AGT40369.1"/>
    <property type="molecule type" value="Genomic_DNA"/>
</dbReference>
<protein>
    <submittedName>
        <fullName evidence="1">Cytochrome c oxidase subunit 1</fullName>
    </submittedName>
</protein>
<geneLocation type="mitochondrion" evidence="1"/>
<reference evidence="1" key="1">
    <citation type="journal article" date="2013" name="PeerJ">
        <title>Polyphyly and hidden species among Hawai'i's dominant mesophotic coral genera, Leptoseris and Pavona (Scleractinia: Agariciidae).</title>
        <authorList>
            <person name="Luck D.G."/>
            <person name="Forsman Z.H."/>
            <person name="Toonen R.J."/>
            <person name="Leicht S.J."/>
            <person name="Kahng S.E."/>
        </authorList>
    </citation>
    <scope>NUCLEOTIDE SEQUENCE</scope>
</reference>
<keyword evidence="1" id="KW-0496">Mitochondrion</keyword>
<proteinExistence type="predicted"/>
<feature type="non-terminal residue" evidence="1">
    <location>
        <position position="1"/>
    </location>
</feature>
<dbReference type="EMBL" id="KF437752">
    <property type="protein sequence ID" value="AGT40370.1"/>
    <property type="molecule type" value="Genomic_DNA"/>
</dbReference>
<dbReference type="AlphaFoldDB" id="S5ZIQ6"/>